<proteinExistence type="predicted"/>
<evidence type="ECO:0000313" key="3">
    <source>
        <dbReference type="Proteomes" id="UP001597541"/>
    </source>
</evidence>
<protein>
    <submittedName>
        <fullName evidence="2">Amidase domain-containing protein</fullName>
    </submittedName>
</protein>
<evidence type="ECO:0000313" key="2">
    <source>
        <dbReference type="EMBL" id="MFD2615120.1"/>
    </source>
</evidence>
<dbReference type="PANTHER" id="PTHR40032">
    <property type="entry name" value="EXPORTED PROTEIN-RELATED"/>
    <property type="match status" value="1"/>
</dbReference>
<accession>A0ABW5PIJ9</accession>
<dbReference type="EMBL" id="JBHUME010000015">
    <property type="protein sequence ID" value="MFD2615120.1"/>
    <property type="molecule type" value="Genomic_DNA"/>
</dbReference>
<dbReference type="InterPro" id="IPR024301">
    <property type="entry name" value="Amidase_6"/>
</dbReference>
<dbReference type="Pfam" id="PF12671">
    <property type="entry name" value="Amidase_6"/>
    <property type="match status" value="1"/>
</dbReference>
<feature type="domain" description="Putative amidase" evidence="1">
    <location>
        <begin position="174"/>
        <end position="332"/>
    </location>
</feature>
<dbReference type="PANTHER" id="PTHR40032:SF1">
    <property type="entry name" value="EXPORTED PROTEIN"/>
    <property type="match status" value="1"/>
</dbReference>
<sequence>MKEDWKKALFSYVQRQNRSELEYSVLPLLPLVRDGSVVKRGSERLKELSRYHRDRRIRIQRKETRASIESMSASGKELRVDLKLQRKIVYMHRNKERTEQRIERERIFLSKSDGRYEVTLIETAAGEREAAAAGQPLHGKDDAAASTARPAASLPYLNYAALERDKPERAPIPYDREAAALYADTHWENASPNFLKFEVDCTNFVSQCLFAGGAPMNYTGTRGSGWWYKGRMNGQELWSYSWAVAHSLQLFLGNGGKSGGLAGTRVESPAELQIGDVIFYDWEGDGRFSHSTFVAALDADGMPLVNAHTVESKHRYWDYRDSYAWTENTQYRFFHIHDFF</sequence>
<dbReference type="Proteomes" id="UP001597541">
    <property type="component" value="Unassembled WGS sequence"/>
</dbReference>
<dbReference type="RefSeq" id="WP_377606680.1">
    <property type="nucleotide sequence ID" value="NZ_JBHUME010000015.1"/>
</dbReference>
<comment type="caution">
    <text evidence="2">The sequence shown here is derived from an EMBL/GenBank/DDBJ whole genome shotgun (WGS) entry which is preliminary data.</text>
</comment>
<gene>
    <name evidence="2" type="ORF">ACFSUF_22120</name>
</gene>
<evidence type="ECO:0000259" key="1">
    <source>
        <dbReference type="Pfam" id="PF12671"/>
    </source>
</evidence>
<organism evidence="2 3">
    <name type="scientific">Paenibacillus gansuensis</name>
    <dbReference type="NCBI Taxonomy" id="306542"/>
    <lineage>
        <taxon>Bacteria</taxon>
        <taxon>Bacillati</taxon>
        <taxon>Bacillota</taxon>
        <taxon>Bacilli</taxon>
        <taxon>Bacillales</taxon>
        <taxon>Paenibacillaceae</taxon>
        <taxon>Paenibacillus</taxon>
    </lineage>
</organism>
<reference evidence="3" key="1">
    <citation type="journal article" date="2019" name="Int. J. Syst. Evol. Microbiol.">
        <title>The Global Catalogue of Microorganisms (GCM) 10K type strain sequencing project: providing services to taxonomists for standard genome sequencing and annotation.</title>
        <authorList>
            <consortium name="The Broad Institute Genomics Platform"/>
            <consortium name="The Broad Institute Genome Sequencing Center for Infectious Disease"/>
            <person name="Wu L."/>
            <person name="Ma J."/>
        </authorList>
    </citation>
    <scope>NUCLEOTIDE SEQUENCE [LARGE SCALE GENOMIC DNA]</scope>
    <source>
        <strain evidence="3">KCTC 3950</strain>
    </source>
</reference>
<keyword evidence="3" id="KW-1185">Reference proteome</keyword>
<name>A0ABW5PIJ9_9BACL</name>